<comment type="caution">
    <text evidence="8">The sequence shown here is derived from an EMBL/GenBank/DDBJ whole genome shotgun (WGS) entry which is preliminary data.</text>
</comment>
<evidence type="ECO:0000256" key="2">
    <source>
        <dbReference type="ARBA" id="ARBA00022730"/>
    </source>
</evidence>
<dbReference type="GO" id="GO:0022625">
    <property type="term" value="C:cytosolic large ribosomal subunit"/>
    <property type="evidence" value="ECO:0007669"/>
    <property type="project" value="TreeGrafter"/>
</dbReference>
<dbReference type="InterPro" id="IPR000597">
    <property type="entry name" value="Ribosomal_uL3"/>
</dbReference>
<keyword evidence="2 7" id="KW-0699">rRNA-binding</keyword>
<dbReference type="PANTHER" id="PTHR11229:SF16">
    <property type="entry name" value="LARGE RIBOSOMAL SUBUNIT PROTEIN UL3C"/>
    <property type="match status" value="1"/>
</dbReference>
<sequence>MAAILAKKLGMTQLFLEDGRVERVTVLEAGPCPVTGKRTADRDGYDAVQLAFGATKEKHVSKPELGHLKKAGVGPHRHLVEFRDVDLDVEVGQTVTVDAFEAGQKVRVAATSKGKGFQGTVKRHGFARGPVTHGSHNTRAPGSIGAAAYPARVFKGIRGPGRMGGGRVTQPGLEVVRVDADDNLLIVRGSVPGPRNGLVEVRTDA</sequence>
<dbReference type="FunFam" id="3.30.160.810:FF:000001">
    <property type="entry name" value="50S ribosomal protein L3"/>
    <property type="match status" value="1"/>
</dbReference>
<dbReference type="FunFam" id="2.40.30.10:FF:000004">
    <property type="entry name" value="50S ribosomal protein L3"/>
    <property type="match status" value="1"/>
</dbReference>
<evidence type="ECO:0000313" key="8">
    <source>
        <dbReference type="EMBL" id="EHN09918.1"/>
    </source>
</evidence>
<evidence type="ECO:0000256" key="3">
    <source>
        <dbReference type="ARBA" id="ARBA00022884"/>
    </source>
</evidence>
<comment type="subunit">
    <text evidence="7">Part of the 50S ribosomal subunit. Forms a cluster with proteins L14 and L19.</text>
</comment>
<evidence type="ECO:0000256" key="7">
    <source>
        <dbReference type="HAMAP-Rule" id="MF_01325"/>
    </source>
</evidence>
<proteinExistence type="inferred from homology"/>
<dbReference type="OrthoDB" id="9806135at2"/>
<organism evidence="8 9">
    <name type="scientific">Patulibacter medicamentivorans</name>
    <dbReference type="NCBI Taxonomy" id="1097667"/>
    <lineage>
        <taxon>Bacteria</taxon>
        <taxon>Bacillati</taxon>
        <taxon>Actinomycetota</taxon>
        <taxon>Thermoleophilia</taxon>
        <taxon>Solirubrobacterales</taxon>
        <taxon>Patulibacteraceae</taxon>
        <taxon>Patulibacter</taxon>
    </lineage>
</organism>
<dbReference type="Pfam" id="PF00297">
    <property type="entry name" value="Ribosomal_L3"/>
    <property type="match status" value="1"/>
</dbReference>
<dbReference type="GO" id="GO:0019843">
    <property type="term" value="F:rRNA binding"/>
    <property type="evidence" value="ECO:0007669"/>
    <property type="project" value="UniProtKB-UniRule"/>
</dbReference>
<evidence type="ECO:0000256" key="4">
    <source>
        <dbReference type="ARBA" id="ARBA00022980"/>
    </source>
</evidence>
<accession>H0E8P0</accession>
<keyword evidence="5 7" id="KW-0687">Ribonucleoprotein</keyword>
<dbReference type="PATRIC" id="fig|1097667.3.peg.3175"/>
<dbReference type="PANTHER" id="PTHR11229">
    <property type="entry name" value="50S RIBOSOMAL PROTEIN L3"/>
    <property type="match status" value="1"/>
</dbReference>
<dbReference type="Proteomes" id="UP000005143">
    <property type="component" value="Unassembled WGS sequence"/>
</dbReference>
<evidence type="ECO:0000256" key="6">
    <source>
        <dbReference type="ARBA" id="ARBA00035243"/>
    </source>
</evidence>
<gene>
    <name evidence="7" type="primary">rplC</name>
    <name evidence="8" type="ORF">PAI11_32040</name>
</gene>
<dbReference type="Gene3D" id="3.30.160.810">
    <property type="match status" value="1"/>
</dbReference>
<dbReference type="HAMAP" id="MF_01325_B">
    <property type="entry name" value="Ribosomal_uL3_B"/>
    <property type="match status" value="1"/>
</dbReference>
<evidence type="ECO:0000256" key="5">
    <source>
        <dbReference type="ARBA" id="ARBA00023274"/>
    </source>
</evidence>
<dbReference type="SUPFAM" id="SSF50447">
    <property type="entry name" value="Translation proteins"/>
    <property type="match status" value="1"/>
</dbReference>
<dbReference type="GO" id="GO:0006412">
    <property type="term" value="P:translation"/>
    <property type="evidence" value="ECO:0007669"/>
    <property type="project" value="UniProtKB-UniRule"/>
</dbReference>
<evidence type="ECO:0000313" key="9">
    <source>
        <dbReference type="Proteomes" id="UP000005143"/>
    </source>
</evidence>
<evidence type="ECO:0000256" key="1">
    <source>
        <dbReference type="ARBA" id="ARBA00006540"/>
    </source>
</evidence>
<dbReference type="InterPro" id="IPR019927">
    <property type="entry name" value="Ribosomal_uL3_bac/org-type"/>
</dbReference>
<name>H0E8P0_9ACTN</name>
<reference evidence="8 9" key="1">
    <citation type="journal article" date="2013" name="Biodegradation">
        <title>Quantitative proteomic analysis of ibuprofen-degrading Patulibacter sp. strain I11.</title>
        <authorList>
            <person name="Almeida B."/>
            <person name="Kjeldal H."/>
            <person name="Lolas I."/>
            <person name="Knudsen A.D."/>
            <person name="Carvalho G."/>
            <person name="Nielsen K.L."/>
            <person name="Barreto Crespo M.T."/>
            <person name="Stensballe A."/>
            <person name="Nielsen J.L."/>
        </authorList>
    </citation>
    <scope>NUCLEOTIDE SEQUENCE [LARGE SCALE GENOMIC DNA]</scope>
    <source>
        <strain evidence="8 9">I11</strain>
    </source>
</reference>
<comment type="function">
    <text evidence="7">One of the primary rRNA binding proteins, it binds directly near the 3'-end of the 23S rRNA, where it nucleates assembly of the 50S subunit.</text>
</comment>
<comment type="similarity">
    <text evidence="1 7">Belongs to the universal ribosomal protein uL3 family.</text>
</comment>
<dbReference type="NCBIfam" id="TIGR03625">
    <property type="entry name" value="L3_bact"/>
    <property type="match status" value="1"/>
</dbReference>
<keyword evidence="3 7" id="KW-0694">RNA-binding</keyword>
<protein>
    <recommendedName>
        <fullName evidence="6 7">Large ribosomal subunit protein uL3</fullName>
    </recommendedName>
</protein>
<dbReference type="EMBL" id="AGUD01000246">
    <property type="protein sequence ID" value="EHN09918.1"/>
    <property type="molecule type" value="Genomic_DNA"/>
</dbReference>
<keyword evidence="4 7" id="KW-0689">Ribosomal protein</keyword>
<dbReference type="Gene3D" id="2.40.30.10">
    <property type="entry name" value="Translation factors"/>
    <property type="match status" value="1"/>
</dbReference>
<dbReference type="AlphaFoldDB" id="H0E8P0"/>
<dbReference type="GO" id="GO:0003735">
    <property type="term" value="F:structural constituent of ribosome"/>
    <property type="evidence" value="ECO:0007669"/>
    <property type="project" value="UniProtKB-UniRule"/>
</dbReference>
<keyword evidence="9" id="KW-1185">Reference proteome</keyword>
<dbReference type="InterPro" id="IPR009000">
    <property type="entry name" value="Transl_B-barrel_sf"/>
</dbReference>
<dbReference type="RefSeq" id="WP_007577044.1">
    <property type="nucleotide sequence ID" value="NZ_AGUD01000246.1"/>
</dbReference>